<dbReference type="Pfam" id="PF13379">
    <property type="entry name" value="NMT1_2"/>
    <property type="match status" value="1"/>
</dbReference>
<feature type="chain" id="PRO_5003080057" evidence="1">
    <location>
        <begin position="24"/>
        <end position="346"/>
    </location>
</feature>
<feature type="signal peptide" evidence="1">
    <location>
        <begin position="1"/>
        <end position="23"/>
    </location>
</feature>
<dbReference type="HOGENOM" id="CLU_068415_0_0_9"/>
<sequence length="346" mass="37998" precursor="true">MRKKAIASVLVLFMFILAGCSTARNRDAGIGGNAKIPPKIRISLQYGIGYAPLQIMKEKKLLEKYLPGVKVEWKQMGTGGVIREALVKGDLDVGFMGIPPYLVAWDKGVDWKIAIALASSPQGLQTNKKTVNSLKDLGKNDKIAVPIPGSVQHILLAMAAEKELGDAKALDKNLISMTHPDGATALISEAAISAHFTSPPYLFKELEAKNIKQIVDAEKAFGGEHSFLVGVTTKKFHDEYPLAYAAFCAAVNDAIYFVNNNTREAAKILAPEYKLSEEETYKYLTWPGTNYTSTPYGLMGFAQFMQKYGYIRKVPKDLNEIAWENVVSAIGKKAGDKSVLEKAQYR</sequence>
<dbReference type="eggNOG" id="COG0715">
    <property type="taxonomic scope" value="Bacteria"/>
</dbReference>
<dbReference type="PANTHER" id="PTHR30024:SF2">
    <property type="entry name" value="ABC TRANSPORTER SUBSTRATE-BINDING PROTEIN"/>
    <property type="match status" value="1"/>
</dbReference>
<gene>
    <name evidence="2" type="ordered locus">TherJR_1290</name>
</gene>
<dbReference type="PROSITE" id="PS51257">
    <property type="entry name" value="PROKAR_LIPOPROTEIN"/>
    <property type="match status" value="1"/>
</dbReference>
<keyword evidence="3" id="KW-1185">Reference proteome</keyword>
<protein>
    <submittedName>
        <fullName evidence="2">ABC transporter substrate-binding protein</fullName>
    </submittedName>
</protein>
<keyword evidence="1" id="KW-0732">Signal</keyword>
<evidence type="ECO:0000256" key="1">
    <source>
        <dbReference type="SAM" id="SignalP"/>
    </source>
</evidence>
<evidence type="ECO:0000313" key="3">
    <source>
        <dbReference type="Proteomes" id="UP000002377"/>
    </source>
</evidence>
<dbReference type="Proteomes" id="UP000002377">
    <property type="component" value="Chromosome"/>
</dbReference>
<dbReference type="EMBL" id="CP002028">
    <property type="protein sequence ID" value="ADG82152.1"/>
    <property type="molecule type" value="Genomic_DNA"/>
</dbReference>
<dbReference type="SUPFAM" id="SSF53850">
    <property type="entry name" value="Periplasmic binding protein-like II"/>
    <property type="match status" value="1"/>
</dbReference>
<dbReference type="STRING" id="635013.TherJR_1290"/>
<dbReference type="Gene3D" id="3.40.190.10">
    <property type="entry name" value="Periplasmic binding protein-like II"/>
    <property type="match status" value="2"/>
</dbReference>
<reference evidence="2 3" key="1">
    <citation type="submission" date="2010-05" db="EMBL/GenBank/DDBJ databases">
        <title>Complete sequence of Thermincola sp. JR.</title>
        <authorList>
            <consortium name="US DOE Joint Genome Institute"/>
            <person name="Lucas S."/>
            <person name="Copeland A."/>
            <person name="Lapidus A."/>
            <person name="Cheng J.-F."/>
            <person name="Bruce D."/>
            <person name="Goodwin L."/>
            <person name="Pitluck S."/>
            <person name="Chertkov O."/>
            <person name="Detter J.C."/>
            <person name="Han C."/>
            <person name="Tapia R."/>
            <person name="Land M."/>
            <person name="Hauser L."/>
            <person name="Kyrpides N."/>
            <person name="Mikhailova N."/>
            <person name="Hazen T.C."/>
            <person name="Woyke T."/>
        </authorList>
    </citation>
    <scope>NUCLEOTIDE SEQUENCE [LARGE SCALE GENOMIC DNA]</scope>
    <source>
        <strain evidence="2 3">JR</strain>
    </source>
</reference>
<dbReference type="PANTHER" id="PTHR30024">
    <property type="entry name" value="ALIPHATIC SULFONATES-BINDING PROTEIN-RELATED"/>
    <property type="match status" value="1"/>
</dbReference>
<accession>D5XET1</accession>
<organism evidence="2 3">
    <name type="scientific">Thermincola potens (strain JR)</name>
    <dbReference type="NCBI Taxonomy" id="635013"/>
    <lineage>
        <taxon>Bacteria</taxon>
        <taxon>Bacillati</taxon>
        <taxon>Bacillota</taxon>
        <taxon>Clostridia</taxon>
        <taxon>Eubacteriales</taxon>
        <taxon>Thermincolaceae</taxon>
        <taxon>Thermincola</taxon>
    </lineage>
</organism>
<dbReference type="KEGG" id="tjr:TherJR_1290"/>
<name>D5XET1_THEPJ</name>
<dbReference type="AlphaFoldDB" id="D5XET1"/>
<proteinExistence type="predicted"/>
<dbReference type="RefSeq" id="WP_013120170.1">
    <property type="nucleotide sequence ID" value="NC_014152.1"/>
</dbReference>
<evidence type="ECO:0000313" key="2">
    <source>
        <dbReference type="EMBL" id="ADG82152.1"/>
    </source>
</evidence>